<evidence type="ECO:0000313" key="5">
    <source>
        <dbReference type="Proteomes" id="UP000612680"/>
    </source>
</evidence>
<dbReference type="CDD" id="cd00063">
    <property type="entry name" value="FN3"/>
    <property type="match status" value="1"/>
</dbReference>
<reference evidence="4 5" key="1">
    <citation type="submission" date="2020-06" db="EMBL/GenBank/DDBJ databases">
        <title>Dyadobacter sandarakinus sp. nov., isolated from the soil of the Arctic Yellow River Station.</title>
        <authorList>
            <person name="Zhang Y."/>
            <person name="Peng F."/>
        </authorList>
    </citation>
    <scope>NUCLEOTIDE SEQUENCE [LARGE SCALE GENOMIC DNA]</scope>
    <source>
        <strain evidence="4 5">Q3-56</strain>
    </source>
</reference>
<dbReference type="Proteomes" id="UP000612680">
    <property type="component" value="Chromosome"/>
</dbReference>
<dbReference type="InterPro" id="IPR036514">
    <property type="entry name" value="SGNH_hydro_sf"/>
</dbReference>
<feature type="domain" description="Secretion system C-terminal sorting" evidence="3">
    <location>
        <begin position="583"/>
        <end position="653"/>
    </location>
</feature>
<evidence type="ECO:0000313" key="4">
    <source>
        <dbReference type="EMBL" id="QRR04255.1"/>
    </source>
</evidence>
<dbReference type="Pfam" id="PF18962">
    <property type="entry name" value="Por_Secre_tail"/>
    <property type="match status" value="1"/>
</dbReference>
<proteinExistence type="predicted"/>
<keyword evidence="1" id="KW-0378">Hydrolase</keyword>
<evidence type="ECO:0000256" key="1">
    <source>
        <dbReference type="ARBA" id="ARBA00022801"/>
    </source>
</evidence>
<feature type="domain" description="Sialate O-acetylesterase" evidence="2">
    <location>
        <begin position="188"/>
        <end position="341"/>
    </location>
</feature>
<protein>
    <submittedName>
        <fullName evidence="4">T9SS type A sorting domain-containing protein</fullName>
    </submittedName>
</protein>
<name>A0ABX7IEK9_9BACT</name>
<dbReference type="EMBL" id="CP056775">
    <property type="protein sequence ID" value="QRR04255.1"/>
    <property type="molecule type" value="Genomic_DNA"/>
</dbReference>
<dbReference type="InterPro" id="IPR003961">
    <property type="entry name" value="FN3_dom"/>
</dbReference>
<evidence type="ECO:0000259" key="3">
    <source>
        <dbReference type="Pfam" id="PF18962"/>
    </source>
</evidence>
<keyword evidence="5" id="KW-1185">Reference proteome</keyword>
<dbReference type="InterPro" id="IPR013783">
    <property type="entry name" value="Ig-like_fold"/>
</dbReference>
<dbReference type="InterPro" id="IPR036116">
    <property type="entry name" value="FN3_sf"/>
</dbReference>
<dbReference type="InterPro" id="IPR005181">
    <property type="entry name" value="SASA"/>
</dbReference>
<gene>
    <name evidence="4" type="ORF">HWI92_18055</name>
</gene>
<evidence type="ECO:0000259" key="2">
    <source>
        <dbReference type="Pfam" id="PF03629"/>
    </source>
</evidence>
<dbReference type="NCBIfam" id="TIGR04183">
    <property type="entry name" value="Por_Secre_tail"/>
    <property type="match status" value="1"/>
</dbReference>
<dbReference type="InterPro" id="IPR026444">
    <property type="entry name" value="Secre_tail"/>
</dbReference>
<organism evidence="4 5">
    <name type="scientific">Dyadobacter sandarakinus</name>
    <dbReference type="NCBI Taxonomy" id="2747268"/>
    <lineage>
        <taxon>Bacteria</taxon>
        <taxon>Pseudomonadati</taxon>
        <taxon>Bacteroidota</taxon>
        <taxon>Cytophagia</taxon>
        <taxon>Cytophagales</taxon>
        <taxon>Spirosomataceae</taxon>
        <taxon>Dyadobacter</taxon>
    </lineage>
</organism>
<accession>A0ABX7IEK9</accession>
<dbReference type="SUPFAM" id="SSF49265">
    <property type="entry name" value="Fibronectin type III"/>
    <property type="match status" value="1"/>
</dbReference>
<dbReference type="Gene3D" id="3.40.50.1110">
    <property type="entry name" value="SGNH hydrolase"/>
    <property type="match status" value="1"/>
</dbReference>
<dbReference type="Gene3D" id="2.60.40.10">
    <property type="entry name" value="Immunoglobulins"/>
    <property type="match status" value="1"/>
</dbReference>
<dbReference type="Pfam" id="PF03629">
    <property type="entry name" value="SASA"/>
    <property type="match status" value="1"/>
</dbReference>
<sequence>MAALWVLCAGNTFAQRFYAVVFNQLPRDFQLYARSDNDTATVPIAGIIEAAGWDHMSVVTYRNKEQVAYDSVRLNYGTASSATFQLNPRIKAEMADYDFEVYACKEADSVLVVKRTEVVAGDFYVISGQSNAAAVHFGNWSSKYARTIARMPDASPNVGFGDTLWIASNWSWPYAGAWSVEMQRLILENDSIPTCVINGALPGSYIAGHVDRNANDIANSSLYGLLYRRIKVASPTRIRAFIWYQGEQEALENIQNYQAQYDKLYNYWRGDYPQVEKYIVVQIPVLFNPYYYAGTIREFQRKTKYTYEKTDHFNVMGLPYFDGIHYDIKGYQELGKRFYNYFANTIYRSVNDPNTACPDVRKIYYTSDKRDEITLMYDSLQTLKWPADTLMDDVNNVKFTKSLRDVYFFDGDETRSAGILSGTAQGNIVRLKVAAGTSAEKLTYLPAYKGEKVRVYYGPFLKNSRGLGAFSFQEVPIAAPLVFSVFEAKENLFSTVNVTWASSGADTYVLERKAEDETGFSQLGNFNAATLAYEDKDVVPDVTYIYRIQGFSAAAESVIMTDTIKTAPLLSVEPSQQDLVWQIYPNPAAEQLEISFRNPTTGTVTLANAKGQGVQSKALVAQTSLRLNLSALPAGIYIVSLIQKNGITMSRKLLKK</sequence>
<dbReference type="SUPFAM" id="SSF52266">
    <property type="entry name" value="SGNH hydrolase"/>
    <property type="match status" value="1"/>
</dbReference>